<dbReference type="PANTHER" id="PTHR24320:SF283">
    <property type="entry name" value="RETINOL DEHYDROGENASE 11"/>
    <property type="match status" value="1"/>
</dbReference>
<keyword evidence="4" id="KW-1185">Reference proteome</keyword>
<reference evidence="4" key="2">
    <citation type="submission" date="2013-12" db="EMBL/GenBank/DDBJ databases">
        <title>Evolution of pathogenesis and genome organization in the Tremellales.</title>
        <authorList>
            <person name="Cuomo C."/>
            <person name="Litvintseva A."/>
            <person name="Heitman J."/>
            <person name="Chen Y."/>
            <person name="Sun S."/>
            <person name="Springer D."/>
            <person name="Dromer F."/>
            <person name="Young S."/>
            <person name="Zeng Q."/>
            <person name="Chapman S."/>
            <person name="Gujja S."/>
            <person name="Saif S."/>
            <person name="Birren B."/>
        </authorList>
    </citation>
    <scope>NUCLEOTIDE SEQUENCE [LARGE SCALE GENOMIC DNA]</scope>
    <source>
        <strain evidence="4">BCC8398</strain>
    </source>
</reference>
<sequence>MPSLAFSSKSSGAEVAQAFSQYIKGKTVLVTGGTLGGLGAEFAATIVKHAPRLVVVTARSEEKIHETFESIRGVTPGAPLRSLLLDLNSLKDVRRAAEEVNGYPETIDVIVHNAGVAGCPINRTEDGLTTVIASNHAGPFLLTKLLLPKMLSDGRSPRIVIVGSGAHRFVKGFRWEDPLYLKEDEYQGNSAYSESKILNQLLAPALVRKSGGRVKAYSCSPGSE</sequence>
<gene>
    <name evidence="3" type="ORF">I316_04441</name>
</gene>
<dbReference type="SUPFAM" id="SSF51735">
    <property type="entry name" value="NAD(P)-binding Rossmann-fold domains"/>
    <property type="match status" value="1"/>
</dbReference>
<protein>
    <recommendedName>
        <fullName evidence="5">Short-chain dehydrogenase</fullName>
    </recommendedName>
</protein>
<evidence type="ECO:0000256" key="2">
    <source>
        <dbReference type="ARBA" id="ARBA00023002"/>
    </source>
</evidence>
<organism evidence="3 4">
    <name type="scientific">Kwoniella heveanensis BCC8398</name>
    <dbReference type="NCBI Taxonomy" id="1296120"/>
    <lineage>
        <taxon>Eukaryota</taxon>
        <taxon>Fungi</taxon>
        <taxon>Dikarya</taxon>
        <taxon>Basidiomycota</taxon>
        <taxon>Agaricomycotina</taxon>
        <taxon>Tremellomycetes</taxon>
        <taxon>Tremellales</taxon>
        <taxon>Cryptococcaceae</taxon>
        <taxon>Kwoniella</taxon>
    </lineage>
</organism>
<dbReference type="EMBL" id="KI669503">
    <property type="protein sequence ID" value="OCF33729.1"/>
    <property type="molecule type" value="Genomic_DNA"/>
</dbReference>
<reference evidence="3 4" key="1">
    <citation type="submission" date="2013-07" db="EMBL/GenBank/DDBJ databases">
        <title>The Genome Sequence of Cryptococcus heveanensis BCC8398.</title>
        <authorList>
            <consortium name="The Broad Institute Genome Sequencing Platform"/>
            <person name="Cuomo C."/>
            <person name="Litvintseva A."/>
            <person name="Chen Y."/>
            <person name="Heitman J."/>
            <person name="Sun S."/>
            <person name="Springer D."/>
            <person name="Dromer F."/>
            <person name="Young S.K."/>
            <person name="Zeng Q."/>
            <person name="Gargeya S."/>
            <person name="Fitzgerald M."/>
            <person name="Abouelleil A."/>
            <person name="Alvarado L."/>
            <person name="Berlin A.M."/>
            <person name="Chapman S.B."/>
            <person name="Dewar J."/>
            <person name="Goldberg J."/>
            <person name="Griggs A."/>
            <person name="Gujja S."/>
            <person name="Hansen M."/>
            <person name="Howarth C."/>
            <person name="Imamovic A."/>
            <person name="Larimer J."/>
            <person name="McCowan C."/>
            <person name="Murphy C."/>
            <person name="Pearson M."/>
            <person name="Priest M."/>
            <person name="Roberts A."/>
            <person name="Saif S."/>
            <person name="Shea T."/>
            <person name="Sykes S."/>
            <person name="Wortman J."/>
            <person name="Nusbaum C."/>
            <person name="Birren B."/>
        </authorList>
    </citation>
    <scope>NUCLEOTIDE SEQUENCE [LARGE SCALE GENOMIC DNA]</scope>
    <source>
        <strain evidence="3 4">BCC8398</strain>
    </source>
</reference>
<dbReference type="InterPro" id="IPR002347">
    <property type="entry name" value="SDR_fam"/>
</dbReference>
<dbReference type="OrthoDB" id="191139at2759"/>
<dbReference type="GO" id="GO:0016491">
    <property type="term" value="F:oxidoreductase activity"/>
    <property type="evidence" value="ECO:0007669"/>
    <property type="project" value="UniProtKB-KW"/>
</dbReference>
<dbReference type="InterPro" id="IPR036291">
    <property type="entry name" value="NAD(P)-bd_dom_sf"/>
</dbReference>
<evidence type="ECO:0000313" key="4">
    <source>
        <dbReference type="Proteomes" id="UP000092666"/>
    </source>
</evidence>
<comment type="similarity">
    <text evidence="1">Belongs to the short-chain dehydrogenases/reductases (SDR) family.</text>
</comment>
<dbReference type="Gene3D" id="3.40.50.720">
    <property type="entry name" value="NAD(P)-binding Rossmann-like Domain"/>
    <property type="match status" value="1"/>
</dbReference>
<dbReference type="Pfam" id="PF00106">
    <property type="entry name" value="adh_short"/>
    <property type="match status" value="1"/>
</dbReference>
<dbReference type="STRING" id="1296120.A0A1B9GRM3"/>
<dbReference type="AlphaFoldDB" id="A0A1B9GRM3"/>
<dbReference type="PANTHER" id="PTHR24320">
    <property type="entry name" value="RETINOL DEHYDROGENASE"/>
    <property type="match status" value="1"/>
</dbReference>
<dbReference type="Proteomes" id="UP000092666">
    <property type="component" value="Unassembled WGS sequence"/>
</dbReference>
<name>A0A1B9GRM3_9TREE</name>
<proteinExistence type="inferred from homology"/>
<evidence type="ECO:0008006" key="5">
    <source>
        <dbReference type="Google" id="ProtNLM"/>
    </source>
</evidence>
<keyword evidence="2" id="KW-0560">Oxidoreductase</keyword>
<accession>A0A1B9GRM3</accession>
<evidence type="ECO:0000256" key="1">
    <source>
        <dbReference type="ARBA" id="ARBA00006484"/>
    </source>
</evidence>
<evidence type="ECO:0000313" key="3">
    <source>
        <dbReference type="EMBL" id="OCF33729.1"/>
    </source>
</evidence>